<evidence type="ECO:0000313" key="2">
    <source>
        <dbReference type="EMBL" id="CAD9344397.1"/>
    </source>
</evidence>
<protein>
    <submittedName>
        <fullName evidence="2">Uncharacterized protein</fullName>
    </submittedName>
</protein>
<keyword evidence="1" id="KW-0812">Transmembrane</keyword>
<sequence>MMQCRSMLTGRMRTAFVTCSIIMMMLLPGVSSRLVGLRSIRDTDISVHPFAQSGYRFISEKTNRLRILEDQMPDDDNWWYERLSEYANNDDKLYVFDDDAWHEKEVATRKNFWYMFTNPPSSWTASHWGYFAAFMTIFSVIFFCCLCSLLRTMCPLCC</sequence>
<gene>
    <name evidence="2" type="ORF">OSIN01602_LOCUS12560</name>
</gene>
<organism evidence="2">
    <name type="scientific">Trieres chinensis</name>
    <name type="common">Marine centric diatom</name>
    <name type="synonym">Odontella sinensis</name>
    <dbReference type="NCBI Taxonomy" id="1514140"/>
    <lineage>
        <taxon>Eukaryota</taxon>
        <taxon>Sar</taxon>
        <taxon>Stramenopiles</taxon>
        <taxon>Ochrophyta</taxon>
        <taxon>Bacillariophyta</taxon>
        <taxon>Mediophyceae</taxon>
        <taxon>Biddulphiophycidae</taxon>
        <taxon>Eupodiscales</taxon>
        <taxon>Parodontellaceae</taxon>
        <taxon>Trieres</taxon>
    </lineage>
</organism>
<accession>A0A7S1ZPG1</accession>
<keyword evidence="1" id="KW-0472">Membrane</keyword>
<feature type="transmembrane region" description="Helical" evidence="1">
    <location>
        <begin position="128"/>
        <end position="150"/>
    </location>
</feature>
<reference evidence="2" key="1">
    <citation type="submission" date="2021-01" db="EMBL/GenBank/DDBJ databases">
        <authorList>
            <person name="Corre E."/>
            <person name="Pelletier E."/>
            <person name="Niang G."/>
            <person name="Scheremetjew M."/>
            <person name="Finn R."/>
            <person name="Kale V."/>
            <person name="Holt S."/>
            <person name="Cochrane G."/>
            <person name="Meng A."/>
            <person name="Brown T."/>
            <person name="Cohen L."/>
        </authorList>
    </citation>
    <scope>NUCLEOTIDE SEQUENCE</scope>
    <source>
        <strain evidence="2">Grunow 1884</strain>
    </source>
</reference>
<dbReference type="EMBL" id="HBGO01021864">
    <property type="protein sequence ID" value="CAD9344397.1"/>
    <property type="molecule type" value="Transcribed_RNA"/>
</dbReference>
<dbReference type="AlphaFoldDB" id="A0A7S1ZPG1"/>
<name>A0A7S1ZPG1_TRICV</name>
<keyword evidence="1" id="KW-1133">Transmembrane helix</keyword>
<proteinExistence type="predicted"/>
<evidence type="ECO:0000256" key="1">
    <source>
        <dbReference type="SAM" id="Phobius"/>
    </source>
</evidence>